<organism evidence="3 4">
    <name type="scientific">Durusdinium trenchii</name>
    <dbReference type="NCBI Taxonomy" id="1381693"/>
    <lineage>
        <taxon>Eukaryota</taxon>
        <taxon>Sar</taxon>
        <taxon>Alveolata</taxon>
        <taxon>Dinophyceae</taxon>
        <taxon>Suessiales</taxon>
        <taxon>Symbiodiniaceae</taxon>
        <taxon>Durusdinium</taxon>
    </lineage>
</organism>
<keyword evidence="1" id="KW-0547">Nucleotide-binding</keyword>
<keyword evidence="4" id="KW-1185">Reference proteome</keyword>
<dbReference type="InterPro" id="IPR000719">
    <property type="entry name" value="Prot_kinase_dom"/>
</dbReference>
<evidence type="ECO:0000256" key="1">
    <source>
        <dbReference type="PROSITE-ProRule" id="PRU10141"/>
    </source>
</evidence>
<name>A0ABP0PW16_9DINO</name>
<dbReference type="InterPro" id="IPR011009">
    <property type="entry name" value="Kinase-like_dom_sf"/>
</dbReference>
<reference evidence="3 4" key="1">
    <citation type="submission" date="2024-02" db="EMBL/GenBank/DDBJ databases">
        <authorList>
            <person name="Chen Y."/>
            <person name="Shah S."/>
            <person name="Dougan E. K."/>
            <person name="Thang M."/>
            <person name="Chan C."/>
        </authorList>
    </citation>
    <scope>NUCLEOTIDE SEQUENCE [LARGE SCALE GENOMIC DNA]</scope>
</reference>
<accession>A0ABP0PW16</accession>
<feature type="binding site" evidence="1">
    <location>
        <position position="32"/>
    </location>
    <ligand>
        <name>ATP</name>
        <dbReference type="ChEBI" id="CHEBI:30616"/>
    </ligand>
</feature>
<dbReference type="GO" id="GO:0016301">
    <property type="term" value="F:kinase activity"/>
    <property type="evidence" value="ECO:0007669"/>
    <property type="project" value="UniProtKB-KW"/>
</dbReference>
<evidence type="ECO:0000313" key="4">
    <source>
        <dbReference type="Proteomes" id="UP001642464"/>
    </source>
</evidence>
<dbReference type="PROSITE" id="PS50011">
    <property type="entry name" value="PROTEIN_KINASE_DOM"/>
    <property type="match status" value="1"/>
</dbReference>
<dbReference type="EMBL" id="CAXAMM010038698">
    <property type="protein sequence ID" value="CAK9080216.1"/>
    <property type="molecule type" value="Genomic_DNA"/>
</dbReference>
<evidence type="ECO:0000313" key="3">
    <source>
        <dbReference type="EMBL" id="CAK9080216.1"/>
    </source>
</evidence>
<keyword evidence="3" id="KW-0808">Transferase</keyword>
<gene>
    <name evidence="3" type="ORF">SCF082_LOCUS38256</name>
</gene>
<keyword evidence="1" id="KW-0067">ATP-binding</keyword>
<proteinExistence type="predicted"/>
<protein>
    <submittedName>
        <fullName evidence="3">Dual specificity protein kinase shkB (SH2 domain-containing protein 2) (SH2 domain-containing protein B)</fullName>
    </submittedName>
</protein>
<comment type="caution">
    <text evidence="3">The sequence shown here is derived from an EMBL/GenBank/DDBJ whole genome shotgun (WGS) entry which is preliminary data.</text>
</comment>
<dbReference type="SUPFAM" id="SSF56112">
    <property type="entry name" value="Protein kinase-like (PK-like)"/>
    <property type="match status" value="1"/>
</dbReference>
<dbReference type="Gene3D" id="3.30.200.20">
    <property type="entry name" value="Phosphorylase Kinase, domain 1"/>
    <property type="match status" value="1"/>
</dbReference>
<dbReference type="Pfam" id="PF00069">
    <property type="entry name" value="Pkinase"/>
    <property type="match status" value="1"/>
</dbReference>
<dbReference type="Proteomes" id="UP001642464">
    <property type="component" value="Unassembled WGS sequence"/>
</dbReference>
<feature type="domain" description="Protein kinase" evidence="2">
    <location>
        <begin position="4"/>
        <end position="93"/>
    </location>
</feature>
<keyword evidence="3" id="KW-0418">Kinase</keyword>
<dbReference type="InterPro" id="IPR017441">
    <property type="entry name" value="Protein_kinase_ATP_BS"/>
</dbReference>
<dbReference type="PROSITE" id="PS00107">
    <property type="entry name" value="PROTEIN_KINASE_ATP"/>
    <property type="match status" value="1"/>
</dbReference>
<evidence type="ECO:0000259" key="2">
    <source>
        <dbReference type="PROSITE" id="PS50011"/>
    </source>
</evidence>
<sequence>MKYRSTGEILGAGVSGAILRGIDEHGTQVAMKTLRAGNFTKTSEKMVKHFSREVELLLLVRNPHIVELLDAFEGPSSITIVTELLQGSGHETL</sequence>